<dbReference type="GO" id="GO:0003723">
    <property type="term" value="F:RNA binding"/>
    <property type="evidence" value="ECO:0007669"/>
    <property type="project" value="InterPro"/>
</dbReference>
<comment type="subcellular location">
    <subcellularLocation>
        <location evidence="4">Cytoplasm</location>
    </subcellularLocation>
</comment>
<dbReference type="GO" id="GO:0031369">
    <property type="term" value="F:translation initiation factor binding"/>
    <property type="evidence" value="ECO:0007669"/>
    <property type="project" value="InterPro"/>
</dbReference>
<keyword evidence="2 4" id="KW-0396">Initiation factor</keyword>
<keyword evidence="1 4" id="KW-0963">Cytoplasm</keyword>
<sequence>MKSPPQKTTISDSDDSDFDVKRVVKSVKDKQLDEAKSLSSSIKSAIKSNSWASVLPDFEKLIKVLPKIKKSEADHKTPIPIIRSFVLIEDSLEKYKDKSSIKELSTNDARSLNTLKQRIKKALKPEASGISAFRANPTHSDDEDNSLSKEPSFTDVSKSFQKSSSSSDEAEEARGISKWLKRDVSKQSDSASKLKSKKVSEESRVQRAQQKKAAKEQELDTADDGFTTVGRKSKPTSIYNSENLSTKLAEITSTRGRKGVDKQETINNLEKIYGVAANPLQQVKVLLVLIPAQFDSFVDNSGSFINKPWDRALELLNMLLSVLEKNPNISVQEDADTFNIPKKDTEYNGEPIKLMGSIIGFLERLCDDFTRNLVALDPHTTDYVDRMADDLQLYIVIVRVQRYLKNHNQLDSMSRAIMKRLEYLYYRPDQVVLTVENAMAKSIGETPATDVSAFIHLLCTHMYDHKSQMFRTRAMLMHIYNHALHKRYYVARDLLLMSHIQDTISQADIETQILFNRTLVQLGLSAFKLGMISESFGHLHEVISSGRVRELLGQGVGQLKYNQLTPEQEKLGRVYQLPFHMHINFELLECVYLIDSMLLEISSMAASINSIGDSNKRVISKVFRKMFDFNERQIFTGPPENTRDHIMAASKALATGDWQKSFAYIQQIKIWNLMPDNESVLELLFNEIKIQALKTYLFTYYTHYDSLSISNLAQMFELESRKVSSSLSSMIYNSEIDANLDEVANSIIFAKTSTGASLRLQQVTMQMTDKVSALVETNEKIYELKINGGKPIVGEKRNSQNSNKQKRQGQNRNNRRTQNRNQDK</sequence>
<reference evidence="7 8" key="1">
    <citation type="journal article" date="2018" name="MBio">
        <title>Comparative Genomics Reveals the Core Gene Toolbox for the Fungus-Insect Symbiosis.</title>
        <authorList>
            <person name="Wang Y."/>
            <person name="Stata M."/>
            <person name="Wang W."/>
            <person name="Stajich J.E."/>
            <person name="White M.M."/>
            <person name="Moncalvo J.M."/>
        </authorList>
    </citation>
    <scope>NUCLEOTIDE SEQUENCE [LARGE SCALE GENOMIC DNA]</scope>
    <source>
        <strain evidence="7 8">SC-DP-2</strain>
    </source>
</reference>
<dbReference type="PROSITE" id="PS50250">
    <property type="entry name" value="PCI"/>
    <property type="match status" value="1"/>
</dbReference>
<dbReference type="InterPro" id="IPR036390">
    <property type="entry name" value="WH_DNA-bd_sf"/>
</dbReference>
<feature type="region of interest" description="Disordered" evidence="5">
    <location>
        <begin position="126"/>
        <end position="238"/>
    </location>
</feature>
<dbReference type="EMBL" id="MBFS01003616">
    <property type="protein sequence ID" value="PVU85724.1"/>
    <property type="molecule type" value="Genomic_DNA"/>
</dbReference>
<evidence type="ECO:0000313" key="7">
    <source>
        <dbReference type="EMBL" id="PVU85724.1"/>
    </source>
</evidence>
<dbReference type="GO" id="GO:0005852">
    <property type="term" value="C:eukaryotic translation initiation factor 3 complex"/>
    <property type="evidence" value="ECO:0007669"/>
    <property type="project" value="UniProtKB-UniRule"/>
</dbReference>
<dbReference type="InterPro" id="IPR027516">
    <property type="entry name" value="EIF3C"/>
</dbReference>
<feature type="region of interest" description="Disordered" evidence="5">
    <location>
        <begin position="792"/>
        <end position="824"/>
    </location>
</feature>
<dbReference type="OrthoDB" id="29647at2759"/>
<dbReference type="PANTHER" id="PTHR13937">
    <property type="entry name" value="EUKARYOTIC TRANSLATION INITATION FACTOR 3, SUBUNIT 8 EIF3S8 -RELATED"/>
    <property type="match status" value="1"/>
</dbReference>
<dbReference type="Proteomes" id="UP000245609">
    <property type="component" value="Unassembled WGS sequence"/>
</dbReference>
<comment type="subunit">
    <text evidence="4">Component of the eukaryotic translation initiation factor 3 (eIF-3) complex.</text>
</comment>
<evidence type="ECO:0000256" key="1">
    <source>
        <dbReference type="ARBA" id="ARBA00022490"/>
    </source>
</evidence>
<keyword evidence="8" id="KW-1185">Reference proteome</keyword>
<comment type="function">
    <text evidence="4">Component of the eukaryotic translation initiation factor 3 (eIF-3) complex, which is involved in protein synthesis of a specialized repertoire of mRNAs and, together with other initiation factors, stimulates binding of mRNA and methionyl-tRNAi to the 40S ribosome. The eIF-3 complex specifically targets and initiates translation of a subset of mRNAs involved in cell proliferation.</text>
</comment>
<comment type="similarity">
    <text evidence="4">Belongs to the eIF-3 subunit C family.</text>
</comment>
<evidence type="ECO:0000256" key="3">
    <source>
        <dbReference type="ARBA" id="ARBA00022917"/>
    </source>
</evidence>
<dbReference type="HAMAP" id="MF_03002">
    <property type="entry name" value="eIF3c"/>
    <property type="match status" value="1"/>
</dbReference>
<proteinExistence type="inferred from homology"/>
<dbReference type="InterPro" id="IPR058999">
    <property type="entry name" value="EIF3CL_C"/>
</dbReference>
<feature type="compositionally biased region" description="Basic residues" evidence="5">
    <location>
        <begin position="804"/>
        <end position="818"/>
    </location>
</feature>
<evidence type="ECO:0000256" key="4">
    <source>
        <dbReference type="HAMAP-Rule" id="MF_03002"/>
    </source>
</evidence>
<dbReference type="SUPFAM" id="SSF46785">
    <property type="entry name" value="Winged helix' DNA-binding domain"/>
    <property type="match status" value="1"/>
</dbReference>
<evidence type="ECO:0000313" key="8">
    <source>
        <dbReference type="Proteomes" id="UP000245609"/>
    </source>
</evidence>
<dbReference type="InterPro" id="IPR000717">
    <property type="entry name" value="PCI_dom"/>
</dbReference>
<feature type="compositionally biased region" description="Low complexity" evidence="5">
    <location>
        <begin position="157"/>
        <end position="167"/>
    </location>
</feature>
<feature type="compositionally biased region" description="Basic and acidic residues" evidence="5">
    <location>
        <begin position="172"/>
        <end position="186"/>
    </location>
</feature>
<accession>A0A2T9Y0B4</accession>
<dbReference type="GO" id="GO:0001732">
    <property type="term" value="P:formation of cytoplasmic translation initiation complex"/>
    <property type="evidence" value="ECO:0007669"/>
    <property type="project" value="UniProtKB-UniRule"/>
</dbReference>
<comment type="caution">
    <text evidence="7">The sequence shown here is derived from an EMBL/GenBank/DDBJ whole genome shotgun (WGS) entry which is preliminary data.</text>
</comment>
<dbReference type="InterPro" id="IPR008905">
    <property type="entry name" value="EIF3C_N_dom"/>
</dbReference>
<dbReference type="Pfam" id="PF26569">
    <property type="entry name" value="EIF3CL_C"/>
    <property type="match status" value="1"/>
</dbReference>
<protein>
    <recommendedName>
        <fullName evidence="4">Eukaryotic translation initiation factor 3 subunit C</fullName>
        <shortName evidence="4">eIF3c</shortName>
    </recommendedName>
    <alternativeName>
        <fullName evidence="4">Eukaryotic translation initiation factor 3 93 kDa subunit homolog</fullName>
        <shortName evidence="4">eIF3 p93</shortName>
    </alternativeName>
    <alternativeName>
        <fullName evidence="4">Translation initiation factor eIF3, p93 subunit homolog</fullName>
    </alternativeName>
</protein>
<dbReference type="SMART" id="SM00088">
    <property type="entry name" value="PINT"/>
    <property type="match status" value="1"/>
</dbReference>
<dbReference type="Pfam" id="PF05470">
    <property type="entry name" value="eIF-3c_N"/>
    <property type="match status" value="1"/>
</dbReference>
<dbReference type="STRING" id="133381.A0A2T9Y0B4"/>
<dbReference type="PANTHER" id="PTHR13937:SF0">
    <property type="entry name" value="EUKARYOTIC TRANSLATION INITIATION FACTOR 3 SUBUNIT C-RELATED"/>
    <property type="match status" value="1"/>
</dbReference>
<gene>
    <name evidence="4" type="primary">NIP1</name>
    <name evidence="7" type="ORF">BB560_006931</name>
</gene>
<organism evidence="7 8">
    <name type="scientific">Smittium megazygosporum</name>
    <dbReference type="NCBI Taxonomy" id="133381"/>
    <lineage>
        <taxon>Eukaryota</taxon>
        <taxon>Fungi</taxon>
        <taxon>Fungi incertae sedis</taxon>
        <taxon>Zoopagomycota</taxon>
        <taxon>Kickxellomycotina</taxon>
        <taxon>Harpellomycetes</taxon>
        <taxon>Harpellales</taxon>
        <taxon>Legeriomycetaceae</taxon>
        <taxon>Smittium</taxon>
    </lineage>
</organism>
<evidence type="ECO:0000259" key="6">
    <source>
        <dbReference type="PROSITE" id="PS50250"/>
    </source>
</evidence>
<feature type="domain" description="PCI" evidence="6">
    <location>
        <begin position="579"/>
        <end position="754"/>
    </location>
</feature>
<evidence type="ECO:0000256" key="2">
    <source>
        <dbReference type="ARBA" id="ARBA00022540"/>
    </source>
</evidence>
<dbReference type="GO" id="GO:0016282">
    <property type="term" value="C:eukaryotic 43S preinitiation complex"/>
    <property type="evidence" value="ECO:0007669"/>
    <property type="project" value="UniProtKB-UniRule"/>
</dbReference>
<name>A0A2T9Y0B4_9FUNG</name>
<keyword evidence="3 4" id="KW-0648">Protein biosynthesis</keyword>
<dbReference type="Pfam" id="PF01399">
    <property type="entry name" value="PCI"/>
    <property type="match status" value="1"/>
</dbReference>
<dbReference type="GO" id="GO:0033290">
    <property type="term" value="C:eukaryotic 48S preinitiation complex"/>
    <property type="evidence" value="ECO:0007669"/>
    <property type="project" value="UniProtKB-UniRule"/>
</dbReference>
<evidence type="ECO:0000256" key="5">
    <source>
        <dbReference type="SAM" id="MobiDB-lite"/>
    </source>
</evidence>
<dbReference type="AlphaFoldDB" id="A0A2T9Y0B4"/>
<dbReference type="GO" id="GO:0003743">
    <property type="term" value="F:translation initiation factor activity"/>
    <property type="evidence" value="ECO:0007669"/>
    <property type="project" value="UniProtKB-UniRule"/>
</dbReference>